<feature type="compositionally biased region" description="Polar residues" evidence="1">
    <location>
        <begin position="24"/>
        <end position="57"/>
    </location>
</feature>
<keyword evidence="2" id="KW-1185">Reference proteome</keyword>
<reference evidence="3" key="3">
    <citation type="submission" date="2025-08" db="UniProtKB">
        <authorList>
            <consortium name="RefSeq"/>
        </authorList>
    </citation>
    <scope>IDENTIFICATION</scope>
    <source>
        <strain evidence="3">NI907</strain>
    </source>
</reference>
<dbReference type="Proteomes" id="UP000515153">
    <property type="component" value="Unplaced"/>
</dbReference>
<accession>A0A6P8AMP5</accession>
<evidence type="ECO:0000256" key="1">
    <source>
        <dbReference type="SAM" id="MobiDB-lite"/>
    </source>
</evidence>
<protein>
    <submittedName>
        <fullName evidence="3">Uncharacterized protein</fullName>
    </submittedName>
</protein>
<proteinExistence type="predicted"/>
<reference evidence="3" key="2">
    <citation type="submission" date="2019-10" db="EMBL/GenBank/DDBJ databases">
        <authorList>
            <consortium name="NCBI Genome Project"/>
        </authorList>
    </citation>
    <scope>NUCLEOTIDE SEQUENCE</scope>
    <source>
        <strain evidence="3">NI907</strain>
    </source>
</reference>
<dbReference type="AlphaFoldDB" id="A0A6P8AMP5"/>
<gene>
    <name evidence="3" type="ORF">PgNI_12392</name>
</gene>
<feature type="region of interest" description="Disordered" evidence="1">
    <location>
        <begin position="24"/>
        <end position="63"/>
    </location>
</feature>
<dbReference type="RefSeq" id="XP_030976156.1">
    <property type="nucleotide sequence ID" value="XM_031132341.1"/>
</dbReference>
<reference evidence="3" key="1">
    <citation type="journal article" date="2019" name="Mol. Biol. Evol.">
        <title>Blast fungal genomes show frequent chromosomal changes, gene gains and losses, and effector gene turnover.</title>
        <authorList>
            <person name="Gomez Luciano L.B."/>
            <person name="Jason Tsai I."/>
            <person name="Chuma I."/>
            <person name="Tosa Y."/>
            <person name="Chen Y.H."/>
            <person name="Li J.Y."/>
            <person name="Li M.Y."/>
            <person name="Jade Lu M.Y."/>
            <person name="Nakayashiki H."/>
            <person name="Li W.H."/>
        </authorList>
    </citation>
    <scope>NUCLEOTIDE SEQUENCE</scope>
    <source>
        <strain evidence="3">NI907</strain>
    </source>
</reference>
<sequence length="122" mass="13089">MDLTPTTTATLADSGSTYDCSTLSTIEDGINTPSTSHRPDNSFQGAPTSSVASSDPTGTPLAPEPTILLNQIQQAAEDLSQLVGRFGPKMPRTFQRPSIKYALFADPKLLRLPCLKVLRQPD</sequence>
<evidence type="ECO:0000313" key="3">
    <source>
        <dbReference type="RefSeq" id="XP_030976156.1"/>
    </source>
</evidence>
<dbReference type="KEGG" id="pgri:PgNI_12392"/>
<dbReference type="GeneID" id="41967245"/>
<evidence type="ECO:0000313" key="2">
    <source>
        <dbReference type="Proteomes" id="UP000515153"/>
    </source>
</evidence>
<name>A0A6P8AMP5_PYRGI</name>
<organism evidence="2 3">
    <name type="scientific">Pyricularia grisea</name>
    <name type="common">Crabgrass-specific blast fungus</name>
    <name type="synonym">Magnaporthe grisea</name>
    <dbReference type="NCBI Taxonomy" id="148305"/>
    <lineage>
        <taxon>Eukaryota</taxon>
        <taxon>Fungi</taxon>
        <taxon>Dikarya</taxon>
        <taxon>Ascomycota</taxon>
        <taxon>Pezizomycotina</taxon>
        <taxon>Sordariomycetes</taxon>
        <taxon>Sordariomycetidae</taxon>
        <taxon>Magnaporthales</taxon>
        <taxon>Pyriculariaceae</taxon>
        <taxon>Pyricularia</taxon>
    </lineage>
</organism>